<comment type="caution">
    <text evidence="7">The sequence shown here is derived from an EMBL/GenBank/DDBJ whole genome shotgun (WGS) entry which is preliminary data.</text>
</comment>
<dbReference type="GO" id="GO:0000246">
    <property type="term" value="F:Delta24(24-1) sterol reductase activity"/>
    <property type="evidence" value="ECO:0007669"/>
    <property type="project" value="TreeGrafter"/>
</dbReference>
<dbReference type="GO" id="GO:0005737">
    <property type="term" value="C:cytoplasm"/>
    <property type="evidence" value="ECO:0007669"/>
    <property type="project" value="TreeGrafter"/>
</dbReference>
<name>A0A8H5YKG5_9HYPO</name>
<dbReference type="InterPro" id="IPR016169">
    <property type="entry name" value="FAD-bd_PCMH_sub2"/>
</dbReference>
<dbReference type="SUPFAM" id="SSF56176">
    <property type="entry name" value="FAD-binding/transporter-associated domain-like"/>
    <property type="match status" value="1"/>
</dbReference>
<dbReference type="InterPro" id="IPR006094">
    <property type="entry name" value="Oxid_FAD_bind_N"/>
</dbReference>
<keyword evidence="4" id="KW-1133">Transmembrane helix</keyword>
<keyword evidence="5" id="KW-0472">Membrane</keyword>
<dbReference type="EMBL" id="JAAQPF010000144">
    <property type="protein sequence ID" value="KAF5713734.1"/>
    <property type="molecule type" value="Genomic_DNA"/>
</dbReference>
<organism evidence="7 8">
    <name type="scientific">Fusarium globosum</name>
    <dbReference type="NCBI Taxonomy" id="78864"/>
    <lineage>
        <taxon>Eukaryota</taxon>
        <taxon>Fungi</taxon>
        <taxon>Dikarya</taxon>
        <taxon>Ascomycota</taxon>
        <taxon>Pezizomycotina</taxon>
        <taxon>Sordariomycetes</taxon>
        <taxon>Hypocreomycetidae</taxon>
        <taxon>Hypocreales</taxon>
        <taxon>Nectriaceae</taxon>
        <taxon>Fusarium</taxon>
        <taxon>Fusarium fujikuroi species complex</taxon>
    </lineage>
</organism>
<dbReference type="Pfam" id="PF01565">
    <property type="entry name" value="FAD_binding_4"/>
    <property type="match status" value="1"/>
</dbReference>
<evidence type="ECO:0000256" key="3">
    <source>
        <dbReference type="ARBA" id="ARBA00022692"/>
    </source>
</evidence>
<dbReference type="GO" id="GO:0016020">
    <property type="term" value="C:membrane"/>
    <property type="evidence" value="ECO:0007669"/>
    <property type="project" value="UniProtKB-SubCell"/>
</dbReference>
<dbReference type="Proteomes" id="UP000532311">
    <property type="component" value="Unassembled WGS sequence"/>
</dbReference>
<feature type="domain" description="FAD-binding PCMH-type" evidence="6">
    <location>
        <begin position="1"/>
        <end position="167"/>
    </location>
</feature>
<comment type="subcellular location">
    <subcellularLocation>
        <location evidence="1">Membrane</location>
        <topology evidence="1">Single-pass membrane protein</topology>
    </subcellularLocation>
</comment>
<proteinExistence type="predicted"/>
<evidence type="ECO:0000256" key="1">
    <source>
        <dbReference type="ARBA" id="ARBA00004167"/>
    </source>
</evidence>
<keyword evidence="8" id="KW-1185">Reference proteome</keyword>
<sequence length="271" mass="30081">MEVHLQAVSRIAAVARQLFNRGEPYRVFHGSTNCTRPRPSVQSNKIDISQLCNVLEIDTNSRKVLVEPNVPMDKLVAATLKHGLIPPVVMEFPGITVEGGFASTGGESSSFKYGFFDRTVSSVEMVLADGQVVTASKERNADLFYGVPGALGTLGLVTMVEIDLIEAKKFVKTTYHSRPTVKQTVEVVQKESSNQSNDYVDGIMFSKDHGAAITGEMTDETPIRAQTFSHATDPWFYLHVQDITRLIPSKITEFIPLAEYLFRYDRGGFWV</sequence>
<gene>
    <name evidence="7" type="ORF">FGLOB1_3820</name>
</gene>
<evidence type="ECO:0000256" key="2">
    <source>
        <dbReference type="ARBA" id="ARBA00012405"/>
    </source>
</evidence>
<dbReference type="GO" id="GO:0008202">
    <property type="term" value="P:steroid metabolic process"/>
    <property type="evidence" value="ECO:0007669"/>
    <property type="project" value="TreeGrafter"/>
</dbReference>
<dbReference type="PROSITE" id="PS51387">
    <property type="entry name" value="FAD_PCMH"/>
    <property type="match status" value="1"/>
</dbReference>
<evidence type="ECO:0000256" key="5">
    <source>
        <dbReference type="ARBA" id="ARBA00023136"/>
    </source>
</evidence>
<dbReference type="PANTHER" id="PTHR10801:SF10">
    <property type="entry name" value="FAD BINDING DOMAIN PROTEIN (AFU_ORTHOLOGUE AFUA_6G14300)"/>
    <property type="match status" value="1"/>
</dbReference>
<protein>
    <recommendedName>
        <fullName evidence="2">Delta(24)-sterol reductase</fullName>
        <ecNumber evidence="2">1.3.1.72</ecNumber>
    </recommendedName>
</protein>
<dbReference type="EC" id="1.3.1.72" evidence="2"/>
<evidence type="ECO:0000259" key="6">
    <source>
        <dbReference type="PROSITE" id="PS51387"/>
    </source>
</evidence>
<dbReference type="InterPro" id="IPR036318">
    <property type="entry name" value="FAD-bd_PCMH-like_sf"/>
</dbReference>
<dbReference type="AlphaFoldDB" id="A0A8H5YKG5"/>
<accession>A0A8H5YKG5</accession>
<keyword evidence="3" id="KW-0812">Transmembrane</keyword>
<reference evidence="7 8" key="1">
    <citation type="submission" date="2020-05" db="EMBL/GenBank/DDBJ databases">
        <title>Identification and distribution of gene clusters putatively required for synthesis of sphingolipid metabolism inhibitors in phylogenetically diverse species of the filamentous fungus Fusarium.</title>
        <authorList>
            <person name="Kim H.-S."/>
            <person name="Busman M."/>
            <person name="Brown D.W."/>
            <person name="Divon H."/>
            <person name="Uhlig S."/>
            <person name="Proctor R.H."/>
        </authorList>
    </citation>
    <scope>NUCLEOTIDE SEQUENCE [LARGE SCALE GENOMIC DNA]</scope>
    <source>
        <strain evidence="7 8">NRRL 26131</strain>
    </source>
</reference>
<dbReference type="PANTHER" id="PTHR10801">
    <property type="entry name" value="24-DEHYDROCHOLESTEROL REDUCTASE"/>
    <property type="match status" value="1"/>
</dbReference>
<evidence type="ECO:0000256" key="4">
    <source>
        <dbReference type="ARBA" id="ARBA00022989"/>
    </source>
</evidence>
<dbReference type="InterPro" id="IPR016166">
    <property type="entry name" value="FAD-bd_PCMH"/>
</dbReference>
<dbReference type="InterPro" id="IPR040165">
    <property type="entry name" value="Diminuto-like"/>
</dbReference>
<evidence type="ECO:0000313" key="7">
    <source>
        <dbReference type="EMBL" id="KAF5713734.1"/>
    </source>
</evidence>
<feature type="non-terminal residue" evidence="7">
    <location>
        <position position="271"/>
    </location>
</feature>
<evidence type="ECO:0000313" key="8">
    <source>
        <dbReference type="Proteomes" id="UP000532311"/>
    </source>
</evidence>
<dbReference type="GO" id="GO:0050614">
    <property type="term" value="F:Delta24-sterol reductase activity"/>
    <property type="evidence" value="ECO:0007669"/>
    <property type="project" value="UniProtKB-EC"/>
</dbReference>
<dbReference type="Gene3D" id="3.30.465.10">
    <property type="match status" value="1"/>
</dbReference>
<dbReference type="GO" id="GO:0071949">
    <property type="term" value="F:FAD binding"/>
    <property type="evidence" value="ECO:0007669"/>
    <property type="project" value="InterPro"/>
</dbReference>